<evidence type="ECO:0000313" key="6">
    <source>
        <dbReference type="EMBL" id="AJF06069.1"/>
    </source>
</evidence>
<evidence type="ECO:0000256" key="1">
    <source>
        <dbReference type="ARBA" id="ARBA00004863"/>
    </source>
</evidence>
<accession>A0A0B5FNA7</accession>
<gene>
    <name evidence="4" type="primary">mqnA</name>
    <name evidence="6" type="ORF">GSUB_05125</name>
</gene>
<keyword evidence="7" id="KW-1185">Reference proteome</keyword>
<name>A0A0B5FNA7_9BACT</name>
<dbReference type="HOGENOM" id="CLU_059898_0_0_7"/>
<comment type="pathway">
    <text evidence="1 4">Quinol/quinone metabolism; menaquinone biosynthesis.</text>
</comment>
<dbReference type="InterPro" id="IPR030868">
    <property type="entry name" value="MqnA"/>
</dbReference>
<reference evidence="6 7" key="1">
    <citation type="journal article" date="2015" name="Genome Announc.">
        <title>Genomes of Geoalkalibacter ferrihydriticus Z-0531T and Geoalkalibacter subterraneus Red1T, Two Haloalkaliphilic Metal-Reducing Deltaproteobacteria.</title>
        <authorList>
            <person name="Badalamenti J.P."/>
            <person name="Krajmalnik-Brown R."/>
            <person name="Torres C.I."/>
            <person name="Bond D.R."/>
        </authorList>
    </citation>
    <scope>NUCLEOTIDE SEQUENCE [LARGE SCALE GENOMIC DNA]</scope>
    <source>
        <strain evidence="6 7">Red1</strain>
    </source>
</reference>
<comment type="function">
    <text evidence="4">Catalyzes the dehydration of chorismate into 3-[(1-carboxyvinyl)oxy]benzoate, a step in the biosynthesis of menaquinone (MK, vitamin K2).</text>
</comment>
<keyword evidence="3 4" id="KW-0456">Lyase</keyword>
<sequence>MTLNVGHIAYLNCVPFFHYLREVGFDGNIVQGVPSQLNAMLAEGKLDLSPSSSFEYGLHWQKYVLLPDLSISSKGPVQSVLLFSPCSLEEFEGCQVALTGESATSVNLLKILLKEFVGLREVDFQVPQKPVEECIQQRQPALLIGDRALKMSKRCPPGCRIYDLGELWYQYTGKPFVFALWIVRREAVENKRRELNLLKEKLKRSLEKSLKDKKPLAMAVSDNLSLTVSEITEYWTIMDYRLEKDHIEGLELYFDLCHLHGLLPDKPQIDFFC</sequence>
<dbReference type="GO" id="GO:0016836">
    <property type="term" value="F:hydro-lyase activity"/>
    <property type="evidence" value="ECO:0007669"/>
    <property type="project" value="UniProtKB-UniRule"/>
</dbReference>
<dbReference type="OrthoDB" id="9810112at2"/>
<organism evidence="6 7">
    <name type="scientific">Geoalkalibacter subterraneus</name>
    <dbReference type="NCBI Taxonomy" id="483547"/>
    <lineage>
        <taxon>Bacteria</taxon>
        <taxon>Pseudomonadati</taxon>
        <taxon>Thermodesulfobacteriota</taxon>
        <taxon>Desulfuromonadia</taxon>
        <taxon>Desulfuromonadales</taxon>
        <taxon>Geoalkalibacteraceae</taxon>
        <taxon>Geoalkalibacter</taxon>
    </lineage>
</organism>
<proteinExistence type="inferred from homology"/>
<dbReference type="Gene3D" id="3.40.190.10">
    <property type="entry name" value="Periplasmic binding protein-like II"/>
    <property type="match status" value="2"/>
</dbReference>
<evidence type="ECO:0000256" key="2">
    <source>
        <dbReference type="ARBA" id="ARBA00022428"/>
    </source>
</evidence>
<dbReference type="HAMAP" id="MF_00995">
    <property type="entry name" value="MqnA"/>
    <property type="match status" value="1"/>
</dbReference>
<comment type="similarity">
    <text evidence="4">Belongs to the MqnA/MqnD family. MqnA subfamily.</text>
</comment>
<dbReference type="EC" id="4.2.1.151" evidence="4"/>
<evidence type="ECO:0000256" key="4">
    <source>
        <dbReference type="HAMAP-Rule" id="MF_00995"/>
    </source>
</evidence>
<keyword evidence="5" id="KW-0175">Coiled coil</keyword>
<feature type="coiled-coil region" evidence="5">
    <location>
        <begin position="185"/>
        <end position="212"/>
    </location>
</feature>
<comment type="catalytic activity">
    <reaction evidence="4">
        <text>chorismate = 3-[(1-carboxyvinyl)-oxy]benzoate + H2O</text>
        <dbReference type="Rhea" id="RHEA:40051"/>
        <dbReference type="ChEBI" id="CHEBI:15377"/>
        <dbReference type="ChEBI" id="CHEBI:29748"/>
        <dbReference type="ChEBI" id="CHEBI:76981"/>
        <dbReference type="EC" id="4.2.1.151"/>
    </reaction>
</comment>
<dbReference type="STRING" id="483547.GSUB_05125"/>
<dbReference type="InterPro" id="IPR003773">
    <property type="entry name" value="Menaquinone_biosynth"/>
</dbReference>
<evidence type="ECO:0000256" key="3">
    <source>
        <dbReference type="ARBA" id="ARBA00023239"/>
    </source>
</evidence>
<evidence type="ECO:0000256" key="5">
    <source>
        <dbReference type="SAM" id="Coils"/>
    </source>
</evidence>
<dbReference type="EMBL" id="CP010311">
    <property type="protein sequence ID" value="AJF06069.1"/>
    <property type="molecule type" value="Genomic_DNA"/>
</dbReference>
<keyword evidence="2 4" id="KW-0474">Menaquinone biosynthesis</keyword>
<dbReference type="UniPathway" id="UPA00079"/>
<evidence type="ECO:0000313" key="7">
    <source>
        <dbReference type="Proteomes" id="UP000035036"/>
    </source>
</evidence>
<dbReference type="AlphaFoldDB" id="A0A0B5FNA7"/>
<dbReference type="Proteomes" id="UP000035036">
    <property type="component" value="Chromosome"/>
</dbReference>
<dbReference type="PANTHER" id="PTHR37690:SF1">
    <property type="entry name" value="CHORISMATE DEHYDRATASE"/>
    <property type="match status" value="1"/>
</dbReference>
<dbReference type="SUPFAM" id="SSF53850">
    <property type="entry name" value="Periplasmic binding protein-like II"/>
    <property type="match status" value="1"/>
</dbReference>
<dbReference type="GO" id="GO:0009234">
    <property type="term" value="P:menaquinone biosynthetic process"/>
    <property type="evidence" value="ECO:0007669"/>
    <property type="project" value="UniProtKB-UniRule"/>
</dbReference>
<dbReference type="CDD" id="cd13634">
    <property type="entry name" value="PBP2_Sco4506"/>
    <property type="match status" value="1"/>
</dbReference>
<protein>
    <recommendedName>
        <fullName evidence="4">Chorismate dehydratase</fullName>
        <ecNumber evidence="4">4.2.1.151</ecNumber>
    </recommendedName>
    <alternativeName>
        <fullName evidence="4">Menaquinone biosynthetic enzyme MqnA</fullName>
    </alternativeName>
</protein>
<dbReference type="PANTHER" id="PTHR37690">
    <property type="entry name" value="CHORISMATE DEHYDRATASE"/>
    <property type="match status" value="1"/>
</dbReference>
<dbReference type="Pfam" id="PF02621">
    <property type="entry name" value="VitK2_biosynth"/>
    <property type="match status" value="1"/>
</dbReference>
<dbReference type="RefSeq" id="WP_040199545.1">
    <property type="nucleotide sequence ID" value="NZ_CP010311.1"/>
</dbReference>
<dbReference type="KEGG" id="gsb:GSUB_05125"/>